<dbReference type="PANTHER" id="PTHR46558">
    <property type="entry name" value="TRACRIPTIONAL REGULATORY PROTEIN-RELATED-RELATED"/>
    <property type="match status" value="1"/>
</dbReference>
<evidence type="ECO:0000313" key="3">
    <source>
        <dbReference type="EMBL" id="MFC5530468.1"/>
    </source>
</evidence>
<gene>
    <name evidence="3" type="ORF">ACFPQ4_13610</name>
</gene>
<dbReference type="InterPro" id="IPR001387">
    <property type="entry name" value="Cro/C1-type_HTH"/>
</dbReference>
<accession>A0ABW0R1C1</accession>
<protein>
    <submittedName>
        <fullName evidence="3">Helix-turn-helix transcriptional regulator</fullName>
    </submittedName>
</protein>
<proteinExistence type="predicted"/>
<organism evidence="3 4">
    <name type="scientific">Cohnella yongneupensis</name>
    <dbReference type="NCBI Taxonomy" id="425006"/>
    <lineage>
        <taxon>Bacteria</taxon>
        <taxon>Bacillati</taxon>
        <taxon>Bacillota</taxon>
        <taxon>Bacilli</taxon>
        <taxon>Bacillales</taxon>
        <taxon>Paenibacillaceae</taxon>
        <taxon>Cohnella</taxon>
    </lineage>
</organism>
<evidence type="ECO:0000259" key="2">
    <source>
        <dbReference type="PROSITE" id="PS50943"/>
    </source>
</evidence>
<dbReference type="EMBL" id="JBHSNC010000042">
    <property type="protein sequence ID" value="MFC5530468.1"/>
    <property type="molecule type" value="Genomic_DNA"/>
</dbReference>
<sequence>MSLSNIIKKIREELEISQEQLARELNISFSTINRWENNKSNPSRLAKDRLWAFCENKSISSGVITELKKQLVGGTSGTS</sequence>
<dbReference type="PANTHER" id="PTHR46558:SF4">
    <property type="entry name" value="DNA-BIDING PHAGE PROTEIN"/>
    <property type="match status" value="1"/>
</dbReference>
<dbReference type="SMART" id="SM00530">
    <property type="entry name" value="HTH_XRE"/>
    <property type="match status" value="1"/>
</dbReference>
<evidence type="ECO:0000313" key="4">
    <source>
        <dbReference type="Proteomes" id="UP001596108"/>
    </source>
</evidence>
<dbReference type="Pfam" id="PF01381">
    <property type="entry name" value="HTH_3"/>
    <property type="match status" value="1"/>
</dbReference>
<comment type="caution">
    <text evidence="3">The sequence shown here is derived from an EMBL/GenBank/DDBJ whole genome shotgun (WGS) entry which is preliminary data.</text>
</comment>
<name>A0ABW0R1C1_9BACL</name>
<dbReference type="PROSITE" id="PS50943">
    <property type="entry name" value="HTH_CROC1"/>
    <property type="match status" value="1"/>
</dbReference>
<keyword evidence="4" id="KW-1185">Reference proteome</keyword>
<feature type="domain" description="HTH cro/C1-type" evidence="2">
    <location>
        <begin position="7"/>
        <end position="43"/>
    </location>
</feature>
<dbReference type="Proteomes" id="UP001596108">
    <property type="component" value="Unassembled WGS sequence"/>
</dbReference>
<dbReference type="Gene3D" id="1.10.260.40">
    <property type="entry name" value="lambda repressor-like DNA-binding domains"/>
    <property type="match status" value="1"/>
</dbReference>
<evidence type="ECO:0000256" key="1">
    <source>
        <dbReference type="ARBA" id="ARBA00023125"/>
    </source>
</evidence>
<dbReference type="SUPFAM" id="SSF47413">
    <property type="entry name" value="lambda repressor-like DNA-binding domains"/>
    <property type="match status" value="1"/>
</dbReference>
<reference evidence="4" key="1">
    <citation type="journal article" date="2019" name="Int. J. Syst. Evol. Microbiol.">
        <title>The Global Catalogue of Microorganisms (GCM) 10K type strain sequencing project: providing services to taxonomists for standard genome sequencing and annotation.</title>
        <authorList>
            <consortium name="The Broad Institute Genomics Platform"/>
            <consortium name="The Broad Institute Genome Sequencing Center for Infectious Disease"/>
            <person name="Wu L."/>
            <person name="Ma J."/>
        </authorList>
    </citation>
    <scope>NUCLEOTIDE SEQUENCE [LARGE SCALE GENOMIC DNA]</scope>
    <source>
        <strain evidence="4">CGMCC 1.18578</strain>
    </source>
</reference>
<dbReference type="CDD" id="cd00093">
    <property type="entry name" value="HTH_XRE"/>
    <property type="match status" value="1"/>
</dbReference>
<dbReference type="RefSeq" id="WP_378112406.1">
    <property type="nucleotide sequence ID" value="NZ_JBHSNC010000042.1"/>
</dbReference>
<keyword evidence="1" id="KW-0238">DNA-binding</keyword>
<dbReference type="InterPro" id="IPR010982">
    <property type="entry name" value="Lambda_DNA-bd_dom_sf"/>
</dbReference>